<reference evidence="1 2" key="1">
    <citation type="submission" date="2018-08" db="EMBL/GenBank/DDBJ databases">
        <title>A genome reference for cultivated species of the human gut microbiota.</title>
        <authorList>
            <person name="Zou Y."/>
            <person name="Xue W."/>
            <person name="Luo G."/>
        </authorList>
    </citation>
    <scope>NUCLEOTIDE SEQUENCE [LARGE SCALE GENOMIC DNA]</scope>
    <source>
        <strain evidence="1 2">AM23-13</strain>
    </source>
</reference>
<protein>
    <submittedName>
        <fullName evidence="1">Uncharacterized protein</fullName>
    </submittedName>
</protein>
<dbReference type="RefSeq" id="WP_028088160.1">
    <property type="nucleotide sequence ID" value="NZ_AP031429.1"/>
</dbReference>
<accession>A0A414S4G7</accession>
<evidence type="ECO:0000313" key="2">
    <source>
        <dbReference type="Proteomes" id="UP000284112"/>
    </source>
</evidence>
<dbReference type="EMBL" id="QRHW01000003">
    <property type="protein sequence ID" value="RHG10492.1"/>
    <property type="molecule type" value="Genomic_DNA"/>
</dbReference>
<comment type="caution">
    <text evidence="1">The sequence shown here is derived from an EMBL/GenBank/DDBJ whole genome shotgun (WGS) entry which is preliminary data.</text>
</comment>
<organism evidence="1 2">
    <name type="scientific">Dorea longicatena</name>
    <dbReference type="NCBI Taxonomy" id="88431"/>
    <lineage>
        <taxon>Bacteria</taxon>
        <taxon>Bacillati</taxon>
        <taxon>Bacillota</taxon>
        <taxon>Clostridia</taxon>
        <taxon>Lachnospirales</taxon>
        <taxon>Lachnospiraceae</taxon>
        <taxon>Dorea</taxon>
    </lineage>
</organism>
<dbReference type="Proteomes" id="UP000284112">
    <property type="component" value="Unassembled WGS sequence"/>
</dbReference>
<name>A0A414S4G7_9FIRM</name>
<proteinExistence type="predicted"/>
<dbReference type="AlphaFoldDB" id="A0A414S4G7"/>
<evidence type="ECO:0000313" key="1">
    <source>
        <dbReference type="EMBL" id="RHG10492.1"/>
    </source>
</evidence>
<sequence length="179" mass="20707">MKRKVNVIEDLDGKKTVFIHDILFKGKRAVKWDEVEKYLRQYVGDICTIDDSNEVIYIGADLPDEYAHSNYTHILKGANAKAKANAAQGLPELIKIADGKKFTENYKVKHNVDAMYGWYRYSSRFALPVFGEDGEITRYNVFNVIMIIRHARDGKKYLYDIINIKKETSTLFQSEDITQ</sequence>
<gene>
    <name evidence="1" type="ORF">DW641_02880</name>
</gene>